<evidence type="ECO:0000313" key="2">
    <source>
        <dbReference type="EMBL" id="PKI60858.1"/>
    </source>
</evidence>
<dbReference type="EMBL" id="PGOL01001104">
    <property type="protein sequence ID" value="PKI60858.1"/>
    <property type="molecule type" value="Genomic_DNA"/>
</dbReference>
<feature type="compositionally biased region" description="Basic and acidic residues" evidence="1">
    <location>
        <begin position="91"/>
        <end position="103"/>
    </location>
</feature>
<evidence type="ECO:0000313" key="3">
    <source>
        <dbReference type="Proteomes" id="UP000233551"/>
    </source>
</evidence>
<accession>A0A2I0JX09</accession>
<proteinExistence type="predicted"/>
<comment type="caution">
    <text evidence="2">The sequence shown here is derived from an EMBL/GenBank/DDBJ whole genome shotgun (WGS) entry which is preliminary data.</text>
</comment>
<gene>
    <name evidence="2" type="ORF">CRG98_018731</name>
</gene>
<organism evidence="2 3">
    <name type="scientific">Punica granatum</name>
    <name type="common">Pomegranate</name>
    <dbReference type="NCBI Taxonomy" id="22663"/>
    <lineage>
        <taxon>Eukaryota</taxon>
        <taxon>Viridiplantae</taxon>
        <taxon>Streptophyta</taxon>
        <taxon>Embryophyta</taxon>
        <taxon>Tracheophyta</taxon>
        <taxon>Spermatophyta</taxon>
        <taxon>Magnoliopsida</taxon>
        <taxon>eudicotyledons</taxon>
        <taxon>Gunneridae</taxon>
        <taxon>Pentapetalae</taxon>
        <taxon>rosids</taxon>
        <taxon>malvids</taxon>
        <taxon>Myrtales</taxon>
        <taxon>Lythraceae</taxon>
        <taxon>Punica</taxon>
    </lineage>
</organism>
<feature type="region of interest" description="Disordered" evidence="1">
    <location>
        <begin position="83"/>
        <end position="103"/>
    </location>
</feature>
<dbReference type="Proteomes" id="UP000233551">
    <property type="component" value="Unassembled WGS sequence"/>
</dbReference>
<sequence length="103" mass="11729">MDCETSSEDFTLSVEMSSVSTPFWPTVFLQENPRPKPGLLFITGQSEANVRSRSHEQQEKSWCQSDQRHVRVRFGDIPLKPGRLQSLTDAFSDRAPEARSTDE</sequence>
<keyword evidence="3" id="KW-1185">Reference proteome</keyword>
<protein>
    <submittedName>
        <fullName evidence="2">Uncharacterized protein</fullName>
    </submittedName>
</protein>
<evidence type="ECO:0000256" key="1">
    <source>
        <dbReference type="SAM" id="MobiDB-lite"/>
    </source>
</evidence>
<reference evidence="2 3" key="1">
    <citation type="submission" date="2017-11" db="EMBL/GenBank/DDBJ databases">
        <title>De-novo sequencing of pomegranate (Punica granatum L.) genome.</title>
        <authorList>
            <person name="Akparov Z."/>
            <person name="Amiraslanov A."/>
            <person name="Hajiyeva S."/>
            <person name="Abbasov M."/>
            <person name="Kaur K."/>
            <person name="Hamwieh A."/>
            <person name="Solovyev V."/>
            <person name="Salamov A."/>
            <person name="Braich B."/>
            <person name="Kosarev P."/>
            <person name="Mahmoud A."/>
            <person name="Hajiyev E."/>
            <person name="Babayeva S."/>
            <person name="Izzatullayeva V."/>
            <person name="Mammadov A."/>
            <person name="Mammadov A."/>
            <person name="Sharifova S."/>
            <person name="Ojaghi J."/>
            <person name="Eynullazada K."/>
            <person name="Bayramov B."/>
            <person name="Abdulazimova A."/>
            <person name="Shahmuradov I."/>
        </authorList>
    </citation>
    <scope>NUCLEOTIDE SEQUENCE [LARGE SCALE GENOMIC DNA]</scope>
    <source>
        <strain evidence="3">cv. AG2017</strain>
        <tissue evidence="2">Leaf</tissue>
    </source>
</reference>
<name>A0A2I0JX09_PUNGR</name>
<dbReference type="AlphaFoldDB" id="A0A2I0JX09"/>